<keyword evidence="2 5" id="KW-0812">Transmembrane</keyword>
<dbReference type="Proteomes" id="UP001374584">
    <property type="component" value="Unassembled WGS sequence"/>
</dbReference>
<evidence type="ECO:0000256" key="1">
    <source>
        <dbReference type="ARBA" id="ARBA00004167"/>
    </source>
</evidence>
<accession>A0AAN9LGQ3</accession>
<comment type="subcellular location">
    <subcellularLocation>
        <location evidence="1">Membrane</location>
        <topology evidence="1">Single-pass membrane protein</topology>
    </subcellularLocation>
</comment>
<name>A0AAN9LGQ3_PHACN</name>
<feature type="transmembrane region" description="Helical" evidence="5">
    <location>
        <begin position="49"/>
        <end position="71"/>
    </location>
</feature>
<dbReference type="GO" id="GO:0098542">
    <property type="term" value="P:defense response to other organism"/>
    <property type="evidence" value="ECO:0007669"/>
    <property type="project" value="InterPro"/>
</dbReference>
<organism evidence="7 8">
    <name type="scientific">Phaseolus coccineus</name>
    <name type="common">Scarlet runner bean</name>
    <name type="synonym">Phaseolus multiflorus</name>
    <dbReference type="NCBI Taxonomy" id="3886"/>
    <lineage>
        <taxon>Eukaryota</taxon>
        <taxon>Viridiplantae</taxon>
        <taxon>Streptophyta</taxon>
        <taxon>Embryophyta</taxon>
        <taxon>Tracheophyta</taxon>
        <taxon>Spermatophyta</taxon>
        <taxon>Magnoliopsida</taxon>
        <taxon>eudicotyledons</taxon>
        <taxon>Gunneridae</taxon>
        <taxon>Pentapetalae</taxon>
        <taxon>rosids</taxon>
        <taxon>fabids</taxon>
        <taxon>Fabales</taxon>
        <taxon>Fabaceae</taxon>
        <taxon>Papilionoideae</taxon>
        <taxon>50 kb inversion clade</taxon>
        <taxon>NPAAA clade</taxon>
        <taxon>indigoferoid/millettioid clade</taxon>
        <taxon>Phaseoleae</taxon>
        <taxon>Phaseolus</taxon>
    </lineage>
</organism>
<gene>
    <name evidence="7" type="ORF">VNO80_27547</name>
</gene>
<dbReference type="GO" id="GO:0009506">
    <property type="term" value="C:plasmodesma"/>
    <property type="evidence" value="ECO:0007669"/>
    <property type="project" value="TreeGrafter"/>
</dbReference>
<dbReference type="InterPro" id="IPR004864">
    <property type="entry name" value="LEA_2"/>
</dbReference>
<dbReference type="AlphaFoldDB" id="A0AAN9LGQ3"/>
<sequence length="250" mass="27716">MKHSPQGESKTHLCIFTLSYQPIHTHSHATMTKDCGHHHHRRQQLLRHVFAAILGFIFLVLLVIFLIWIILRPTKPRFILQDATVYAFNLSSSGAIPSPTAPTPNTLTLTMQVTLSAFNPNHRIGVYYTKLDAYASYRGQQVSLATALPPTYQGHRDTAVWSPFLYGSAVPVSPFMLEILQQDKTSGGVLVNVKVNGRVKWKVGTWVSGRYHINVNCPAYIRLAGDGDDAIGVAAPAVKFQLLQSCIVDV</sequence>
<keyword evidence="4 5" id="KW-0472">Membrane</keyword>
<comment type="caution">
    <text evidence="7">The sequence shown here is derived from an EMBL/GenBank/DDBJ whole genome shotgun (WGS) entry which is preliminary data.</text>
</comment>
<protein>
    <recommendedName>
        <fullName evidence="6">Late embryogenesis abundant protein LEA-2 subgroup domain-containing protein</fullName>
    </recommendedName>
</protein>
<feature type="domain" description="Late embryogenesis abundant protein LEA-2 subgroup" evidence="6">
    <location>
        <begin position="114"/>
        <end position="217"/>
    </location>
</feature>
<evidence type="ECO:0000256" key="2">
    <source>
        <dbReference type="ARBA" id="ARBA00022692"/>
    </source>
</evidence>
<dbReference type="PANTHER" id="PTHR31415">
    <property type="entry name" value="OS05G0367900 PROTEIN"/>
    <property type="match status" value="1"/>
</dbReference>
<dbReference type="Pfam" id="PF03168">
    <property type="entry name" value="LEA_2"/>
    <property type="match status" value="1"/>
</dbReference>
<evidence type="ECO:0000256" key="5">
    <source>
        <dbReference type="SAM" id="Phobius"/>
    </source>
</evidence>
<evidence type="ECO:0000256" key="4">
    <source>
        <dbReference type="ARBA" id="ARBA00023136"/>
    </source>
</evidence>
<proteinExistence type="predicted"/>
<keyword evidence="8" id="KW-1185">Reference proteome</keyword>
<evidence type="ECO:0000313" key="8">
    <source>
        <dbReference type="Proteomes" id="UP001374584"/>
    </source>
</evidence>
<dbReference type="PANTHER" id="PTHR31415:SF180">
    <property type="entry name" value="PROTEIN, PUTATIVE-RELATED"/>
    <property type="match status" value="1"/>
</dbReference>
<dbReference type="EMBL" id="JAYMYR010000010">
    <property type="protein sequence ID" value="KAK7335609.1"/>
    <property type="molecule type" value="Genomic_DNA"/>
</dbReference>
<keyword evidence="3 5" id="KW-1133">Transmembrane helix</keyword>
<dbReference type="InterPro" id="IPR044839">
    <property type="entry name" value="NDR1-like"/>
</dbReference>
<dbReference type="GO" id="GO:0005886">
    <property type="term" value="C:plasma membrane"/>
    <property type="evidence" value="ECO:0007669"/>
    <property type="project" value="TreeGrafter"/>
</dbReference>
<evidence type="ECO:0000313" key="7">
    <source>
        <dbReference type="EMBL" id="KAK7335609.1"/>
    </source>
</evidence>
<evidence type="ECO:0000256" key="3">
    <source>
        <dbReference type="ARBA" id="ARBA00022989"/>
    </source>
</evidence>
<reference evidence="7 8" key="1">
    <citation type="submission" date="2024-01" db="EMBL/GenBank/DDBJ databases">
        <title>The genomes of 5 underutilized Papilionoideae crops provide insights into root nodulation and disease resistanc.</title>
        <authorList>
            <person name="Jiang F."/>
        </authorList>
    </citation>
    <scope>NUCLEOTIDE SEQUENCE [LARGE SCALE GENOMIC DNA]</scope>
    <source>
        <strain evidence="7">JINMINGXINNONG_FW02</strain>
        <tissue evidence="7">Leaves</tissue>
    </source>
</reference>
<evidence type="ECO:0000259" key="6">
    <source>
        <dbReference type="Pfam" id="PF03168"/>
    </source>
</evidence>